<dbReference type="GeneID" id="59558322"/>
<dbReference type="Proteomes" id="UP000001882">
    <property type="component" value="Chromosome"/>
</dbReference>
<feature type="compositionally biased region" description="Low complexity" evidence="1">
    <location>
        <begin position="185"/>
        <end position="194"/>
    </location>
</feature>
<feature type="compositionally biased region" description="Basic and acidic residues" evidence="1">
    <location>
        <begin position="171"/>
        <end position="183"/>
    </location>
</feature>
<dbReference type="SUPFAM" id="SSF51161">
    <property type="entry name" value="Trimeric LpxA-like enzymes"/>
    <property type="match status" value="1"/>
</dbReference>
<reference evidence="3" key="3">
    <citation type="journal article" date="2011" name="PLoS ONE">
        <title>Genome sequence of a mesophilic hydrogenotrophic methanogen Methanocella paludicola, the first cultivated representative of the order Methanocellales.</title>
        <authorList>
            <person name="Sakai S."/>
            <person name="Takaki Y."/>
            <person name="Shimamura S."/>
            <person name="Sekine M."/>
            <person name="Tajima T."/>
            <person name="Kosugi H."/>
            <person name="Ichikawa N."/>
            <person name="Tasumi E."/>
            <person name="Hiraki A.T."/>
            <person name="Shimizu A."/>
            <person name="Kato Y."/>
            <person name="Nishiko R."/>
            <person name="Mori K."/>
            <person name="Fujita N."/>
            <person name="Imachi H."/>
            <person name="Takai K."/>
        </authorList>
    </citation>
    <scope>NUCLEOTIDE SEQUENCE [LARGE SCALE GENOMIC DNA]</scope>
    <source>
        <strain evidence="3">DSM 17711 / JCM 13418 / NBRC 101707 / SANAE</strain>
    </source>
</reference>
<reference evidence="2 3" key="1">
    <citation type="journal article" date="2007" name="Appl. Environ. Microbiol.">
        <title>Isolation of key methanogens for global methane emission from rice paddy fields: a novel isolate affiliated with the clone cluster rice cluster I.</title>
        <authorList>
            <person name="Sakai S."/>
            <person name="Imachi H."/>
            <person name="Sekiguchi Y."/>
            <person name="Ohashi A."/>
            <person name="Harada H."/>
            <person name="Kamagata Y."/>
        </authorList>
    </citation>
    <scope>NUCLEOTIDE SEQUENCE [LARGE SCALE GENOMIC DNA]</scope>
    <source>
        <strain evidence="3">DSM 17711 / JCM 13418 / NBRC 101707 / SANAE</strain>
    </source>
</reference>
<evidence type="ECO:0008006" key="4">
    <source>
        <dbReference type="Google" id="ProtNLM"/>
    </source>
</evidence>
<gene>
    <name evidence="2" type="ordered locus">MCP_0069</name>
</gene>
<feature type="region of interest" description="Disordered" evidence="1">
    <location>
        <begin position="154"/>
        <end position="217"/>
    </location>
</feature>
<dbReference type="InterPro" id="IPR011004">
    <property type="entry name" value="Trimer_LpxA-like_sf"/>
</dbReference>
<dbReference type="EMBL" id="AP011532">
    <property type="protein sequence ID" value="BAI60141.1"/>
    <property type="molecule type" value="Genomic_DNA"/>
</dbReference>
<evidence type="ECO:0000256" key="1">
    <source>
        <dbReference type="SAM" id="MobiDB-lite"/>
    </source>
</evidence>
<evidence type="ECO:0000313" key="3">
    <source>
        <dbReference type="Proteomes" id="UP000001882"/>
    </source>
</evidence>
<dbReference type="OrthoDB" id="147548at2157"/>
<dbReference type="AlphaFoldDB" id="D1YUL9"/>
<protein>
    <recommendedName>
        <fullName evidence="4">Polymer-forming cytoskeletal protein</fullName>
    </recommendedName>
</protein>
<name>D1YUL9_METPS</name>
<dbReference type="eggNOG" id="arCOG04381">
    <property type="taxonomic scope" value="Archaea"/>
</dbReference>
<evidence type="ECO:0000313" key="2">
    <source>
        <dbReference type="EMBL" id="BAI60141.1"/>
    </source>
</evidence>
<dbReference type="Gene3D" id="2.160.10.10">
    <property type="entry name" value="Hexapeptide repeat proteins"/>
    <property type="match status" value="1"/>
</dbReference>
<keyword evidence="3" id="KW-1185">Reference proteome</keyword>
<accession>D1YUL9</accession>
<sequence>MASIRAHKDSNTLIIMKNSSYARPITHRINLILGMNARCMEQVAIDGDLELGKNAQVTGSVRARNVILGPGSVVYGDVTAYGDLKALDNASVIGHVAVQGGAFVRPGVRFGSLDVGGLIEIQGRPPSKHIQGKMVVNDDMDYPELKKMGAEAIKKAEPGKGHVVQPPKSPGKAEPEKAADKVKPAAKGKQTQAQKKGKKKAPEEEKPKKKGFFGLFK</sequence>
<dbReference type="RefSeq" id="WP_012898821.1">
    <property type="nucleotide sequence ID" value="NC_013665.1"/>
</dbReference>
<organism evidence="2 3">
    <name type="scientific">Methanocella paludicola (strain DSM 17711 / JCM 13418 / NBRC 101707 / SANAE)</name>
    <dbReference type="NCBI Taxonomy" id="304371"/>
    <lineage>
        <taxon>Archaea</taxon>
        <taxon>Methanobacteriati</taxon>
        <taxon>Methanobacteriota</taxon>
        <taxon>Stenosarchaea group</taxon>
        <taxon>Methanomicrobia</taxon>
        <taxon>Methanocellales</taxon>
        <taxon>Methanocellaceae</taxon>
        <taxon>Methanocella</taxon>
    </lineage>
</organism>
<reference evidence="2 3" key="2">
    <citation type="journal article" date="2008" name="Int. J. Syst. Evol. Microbiol.">
        <title>Methanocella paludicola gen. nov., sp. nov., a methane-producing archaeon, the first isolate of the lineage 'Rice Cluster I', and proposal of the new archaeal order Methanocellales ord. nov.</title>
        <authorList>
            <person name="Sakai S."/>
            <person name="Imachi H."/>
            <person name="Hanada S."/>
            <person name="Ohashi A."/>
            <person name="Harada H."/>
            <person name="Kamagata Y."/>
        </authorList>
    </citation>
    <scope>NUCLEOTIDE SEQUENCE [LARGE SCALE GENOMIC DNA]</scope>
    <source>
        <strain evidence="3">DSM 17711 / JCM 13418 / NBRC 101707 / SANAE</strain>
    </source>
</reference>
<dbReference type="KEGG" id="mpd:MCP_0069"/>
<dbReference type="InParanoid" id="D1YUL9"/>
<proteinExistence type="predicted"/>